<reference evidence="1 2" key="1">
    <citation type="submission" date="2023-05" db="EMBL/GenBank/DDBJ databases">
        <title>B98-5 Cell Line De Novo Hybrid Assembly: An Optical Mapping Approach.</title>
        <authorList>
            <person name="Kananen K."/>
            <person name="Auerbach J.A."/>
            <person name="Kautto E."/>
            <person name="Blachly J.S."/>
        </authorList>
    </citation>
    <scope>NUCLEOTIDE SEQUENCE [LARGE SCALE GENOMIC DNA]</scope>
    <source>
        <strain evidence="1">B95-8</strain>
        <tissue evidence="1">Cell line</tissue>
    </source>
</reference>
<sequence length="162" mass="17745">MAHFTAKTSGTKTKKVYKGIILVVRGWAWSLLLNIGKVKAENQGKYKVMKEKGKSSSRIISCIKPDVNPTPSGTTRCIDIPGPYSHIHRHGYLLGVSALLENSVFVTHQDIVGRTQAHCWHGHPSKGAAEGVNCDGKGMRPRLLVSFAPDHHVSDKEMTFAS</sequence>
<protein>
    <submittedName>
        <fullName evidence="1">Uncharacterized protein</fullName>
    </submittedName>
</protein>
<organism evidence="1 2">
    <name type="scientific">Saguinus oedipus</name>
    <name type="common">Cotton-top tamarin</name>
    <name type="synonym">Oedipomidas oedipus</name>
    <dbReference type="NCBI Taxonomy" id="9490"/>
    <lineage>
        <taxon>Eukaryota</taxon>
        <taxon>Metazoa</taxon>
        <taxon>Chordata</taxon>
        <taxon>Craniata</taxon>
        <taxon>Vertebrata</taxon>
        <taxon>Euteleostomi</taxon>
        <taxon>Mammalia</taxon>
        <taxon>Eutheria</taxon>
        <taxon>Euarchontoglires</taxon>
        <taxon>Primates</taxon>
        <taxon>Haplorrhini</taxon>
        <taxon>Platyrrhini</taxon>
        <taxon>Cebidae</taxon>
        <taxon>Callitrichinae</taxon>
        <taxon>Saguinus</taxon>
    </lineage>
</organism>
<evidence type="ECO:0000313" key="2">
    <source>
        <dbReference type="Proteomes" id="UP001266305"/>
    </source>
</evidence>
<evidence type="ECO:0000313" key="1">
    <source>
        <dbReference type="EMBL" id="KAK2111072.1"/>
    </source>
</evidence>
<keyword evidence="2" id="KW-1185">Reference proteome</keyword>
<dbReference type="EMBL" id="JASSZA010000005">
    <property type="protein sequence ID" value="KAK2111072.1"/>
    <property type="molecule type" value="Genomic_DNA"/>
</dbReference>
<name>A0ABQ9VP91_SAGOE</name>
<proteinExistence type="predicted"/>
<accession>A0ABQ9VP91</accession>
<comment type="caution">
    <text evidence="1">The sequence shown here is derived from an EMBL/GenBank/DDBJ whole genome shotgun (WGS) entry which is preliminary data.</text>
</comment>
<dbReference type="Proteomes" id="UP001266305">
    <property type="component" value="Unassembled WGS sequence"/>
</dbReference>
<gene>
    <name evidence="1" type="ORF">P7K49_010818</name>
</gene>